<dbReference type="PANTHER" id="PTHR43744:SF8">
    <property type="entry name" value="SN-GLYCEROL-3-PHOSPHATE TRANSPORT SYSTEM PERMEASE PROTEIN UGPE"/>
    <property type="match status" value="1"/>
</dbReference>
<evidence type="ECO:0000256" key="1">
    <source>
        <dbReference type="ARBA" id="ARBA00004651"/>
    </source>
</evidence>
<comment type="similarity">
    <text evidence="7">Belongs to the binding-protein-dependent transport system permease family.</text>
</comment>
<keyword evidence="6 7" id="KW-0472">Membrane</keyword>
<evidence type="ECO:0000313" key="9">
    <source>
        <dbReference type="EMBL" id="GAE95054.1"/>
    </source>
</evidence>
<organism evidence="9 10">
    <name type="scientific">Gracilibacillus boraciitolerans JCM 21714</name>
    <dbReference type="NCBI Taxonomy" id="1298598"/>
    <lineage>
        <taxon>Bacteria</taxon>
        <taxon>Bacillati</taxon>
        <taxon>Bacillota</taxon>
        <taxon>Bacilli</taxon>
        <taxon>Bacillales</taxon>
        <taxon>Bacillaceae</taxon>
        <taxon>Gracilibacillus</taxon>
    </lineage>
</organism>
<dbReference type="eggNOG" id="COG0395">
    <property type="taxonomic scope" value="Bacteria"/>
</dbReference>
<evidence type="ECO:0000256" key="3">
    <source>
        <dbReference type="ARBA" id="ARBA00022475"/>
    </source>
</evidence>
<dbReference type="GO" id="GO:0055085">
    <property type="term" value="P:transmembrane transport"/>
    <property type="evidence" value="ECO:0007669"/>
    <property type="project" value="InterPro"/>
</dbReference>
<dbReference type="InterPro" id="IPR000515">
    <property type="entry name" value="MetI-like"/>
</dbReference>
<dbReference type="EMBL" id="BAVS01000037">
    <property type="protein sequence ID" value="GAE95054.1"/>
    <property type="molecule type" value="Genomic_DNA"/>
</dbReference>
<evidence type="ECO:0000256" key="2">
    <source>
        <dbReference type="ARBA" id="ARBA00022448"/>
    </source>
</evidence>
<dbReference type="OrthoDB" id="187395at2"/>
<feature type="transmembrane region" description="Helical" evidence="7">
    <location>
        <begin position="12"/>
        <end position="31"/>
    </location>
</feature>
<keyword evidence="3" id="KW-1003">Cell membrane</keyword>
<evidence type="ECO:0000313" key="10">
    <source>
        <dbReference type="Proteomes" id="UP000019102"/>
    </source>
</evidence>
<dbReference type="InterPro" id="IPR035906">
    <property type="entry name" value="MetI-like_sf"/>
</dbReference>
<feature type="domain" description="ABC transmembrane type-1" evidence="8">
    <location>
        <begin position="69"/>
        <end position="261"/>
    </location>
</feature>
<dbReference type="Pfam" id="PF00528">
    <property type="entry name" value="BPD_transp_1"/>
    <property type="match status" value="1"/>
</dbReference>
<feature type="transmembrane region" description="Helical" evidence="7">
    <location>
        <begin position="242"/>
        <end position="261"/>
    </location>
</feature>
<evidence type="ECO:0000256" key="5">
    <source>
        <dbReference type="ARBA" id="ARBA00022989"/>
    </source>
</evidence>
<evidence type="ECO:0000256" key="6">
    <source>
        <dbReference type="ARBA" id="ARBA00023136"/>
    </source>
</evidence>
<dbReference type="SUPFAM" id="SSF161098">
    <property type="entry name" value="MetI-like"/>
    <property type="match status" value="1"/>
</dbReference>
<keyword evidence="4 7" id="KW-0812">Transmembrane</keyword>
<proteinExistence type="inferred from homology"/>
<keyword evidence="2 7" id="KW-0813">Transport</keyword>
<gene>
    <name evidence="9" type="ORF">JCM21714_4260</name>
</gene>
<feature type="transmembrane region" description="Helical" evidence="7">
    <location>
        <begin position="68"/>
        <end position="92"/>
    </location>
</feature>
<feature type="transmembrane region" description="Helical" evidence="7">
    <location>
        <begin position="138"/>
        <end position="160"/>
    </location>
</feature>
<dbReference type="Gene3D" id="1.10.3720.10">
    <property type="entry name" value="MetI-like"/>
    <property type="match status" value="1"/>
</dbReference>
<accession>W4VQK7</accession>
<comment type="caution">
    <text evidence="9">The sequence shown here is derived from an EMBL/GenBank/DDBJ whole genome shotgun (WGS) entry which is preliminary data.</text>
</comment>
<reference evidence="9 10" key="1">
    <citation type="journal article" date="2014" name="Genome Announc.">
        <title>Draft Genome Sequence of the Boron-Tolerant and Moderately Halotolerant Bacterium Gracilibacillus boraciitolerans JCM 21714T.</title>
        <authorList>
            <person name="Ahmed I."/>
            <person name="Oshima K."/>
            <person name="Suda W."/>
            <person name="Kitamura K."/>
            <person name="Iida T."/>
            <person name="Ohmori Y."/>
            <person name="Fujiwara T."/>
            <person name="Hattori M."/>
            <person name="Ohkuma M."/>
        </authorList>
    </citation>
    <scope>NUCLEOTIDE SEQUENCE [LARGE SCALE GENOMIC DNA]</scope>
    <source>
        <strain evidence="9 10">JCM 21714</strain>
    </source>
</reference>
<feature type="transmembrane region" description="Helical" evidence="7">
    <location>
        <begin position="104"/>
        <end position="126"/>
    </location>
</feature>
<dbReference type="PROSITE" id="PS50928">
    <property type="entry name" value="ABC_TM1"/>
    <property type="match status" value="1"/>
</dbReference>
<feature type="transmembrane region" description="Helical" evidence="7">
    <location>
        <begin position="181"/>
        <end position="206"/>
    </location>
</feature>
<protein>
    <submittedName>
        <fullName evidence="9">ABC-type sugar transport system</fullName>
    </submittedName>
</protein>
<dbReference type="AlphaFoldDB" id="W4VQK7"/>
<evidence type="ECO:0000256" key="7">
    <source>
        <dbReference type="RuleBase" id="RU363032"/>
    </source>
</evidence>
<dbReference type="Proteomes" id="UP000019102">
    <property type="component" value="Unassembled WGS sequence"/>
</dbReference>
<keyword evidence="9" id="KW-0762">Sugar transport</keyword>
<dbReference type="CDD" id="cd06261">
    <property type="entry name" value="TM_PBP2"/>
    <property type="match status" value="1"/>
</dbReference>
<name>W4VQK7_9BACI</name>
<evidence type="ECO:0000259" key="8">
    <source>
        <dbReference type="PROSITE" id="PS50928"/>
    </source>
</evidence>
<evidence type="ECO:0000256" key="4">
    <source>
        <dbReference type="ARBA" id="ARBA00022692"/>
    </source>
</evidence>
<sequence>MNIKKLSKPVVYLLLIIWTILVTYPLIYMFITSVKSHGEILRNPFGLPEQLKLSNYVTALTDYAMGSALLNSIMVTVGSLVILIFVAAMAGYAVAKKAFPGNKIFFITMVAFIAIPIHALVVPVYYFIENLGLTNNLFAIMIIYAAFHLPISILIMRSFFETVPNAVEEAARIDGCSEFKTFWYIALPMTKVGMATVAIINVITIWSEYMFASVLLTRPESRTLPVAVGAVSSGNSGFDHGIFFASLGIATIPMLIIYFVFSKQITKGVASGAVK</sequence>
<dbReference type="STRING" id="1298598.JCM21714_4260"/>
<keyword evidence="5 7" id="KW-1133">Transmembrane helix</keyword>
<keyword evidence="10" id="KW-1185">Reference proteome</keyword>
<dbReference type="GO" id="GO:0005886">
    <property type="term" value="C:plasma membrane"/>
    <property type="evidence" value="ECO:0007669"/>
    <property type="project" value="UniProtKB-SubCell"/>
</dbReference>
<comment type="subcellular location">
    <subcellularLocation>
        <location evidence="1 7">Cell membrane</location>
        <topology evidence="1 7">Multi-pass membrane protein</topology>
    </subcellularLocation>
</comment>
<dbReference type="RefSeq" id="WP_035725763.1">
    <property type="nucleotide sequence ID" value="NZ_BAVS01000037.1"/>
</dbReference>
<dbReference type="PANTHER" id="PTHR43744">
    <property type="entry name" value="ABC TRANSPORTER PERMEASE PROTEIN MG189-RELATED-RELATED"/>
    <property type="match status" value="1"/>
</dbReference>